<dbReference type="Proteomes" id="UP001431572">
    <property type="component" value="Plasmid unnamed1"/>
</dbReference>
<keyword evidence="1" id="KW-0175">Coiled coil</keyword>
<sequence>MQPFAGYLLERTISPELIEGLKTGLYQLYGGTVRIAPGFEGAGQIVRHLIPISGDVSTYASGFTHMLPLGSKGFTTLLANTNSANQATQLLLGYGSQLMTMASLNLAVTAVGFAVLTYKLDQLSKKLEEIKNDVKAVRQLLERQELAKLRTALADLERLPDFSGSDRLGFINNARVTLSRLAHQYAELLAQEEEEHRDMAYEELFCIASLSHVRCYAELGEFQLAQKEMAKTLKTWRTEARKIADNLLGKDPSRYLHSDFVNEIPITTVIDWLNFAREEEKGFEWLEYLRSKMPPYYKQNITLSLNLPVQFPEQDKLEAEKKFVIPSLNKLITRDKVLEGYVTQYALLGALKVTPTEFEKQIAAAAPENAVDGYLILEPVSQPTTEQKG</sequence>
<dbReference type="Proteomes" id="UP000521676">
    <property type="component" value="Unassembled WGS sequence"/>
</dbReference>
<evidence type="ECO:0000313" key="3">
    <source>
        <dbReference type="EMBL" id="WJW69984.1"/>
    </source>
</evidence>
<evidence type="ECO:0000313" key="5">
    <source>
        <dbReference type="Proteomes" id="UP001431572"/>
    </source>
</evidence>
<protein>
    <submittedName>
        <fullName evidence="2">Uncharacterized protein</fullName>
    </submittedName>
</protein>
<reference evidence="2 4" key="1">
    <citation type="submission" date="2020-06" db="EMBL/GenBank/DDBJ databases">
        <title>Anoxygenic phototrophic Chloroflexota member uses a Type I reaction center.</title>
        <authorList>
            <person name="Tsuji J.M."/>
            <person name="Shaw N.A."/>
            <person name="Nagashima S."/>
            <person name="Venkiteswaran J."/>
            <person name="Schiff S.L."/>
            <person name="Hanada S."/>
            <person name="Tank M."/>
            <person name="Neufeld J.D."/>
        </authorList>
    </citation>
    <scope>NUCLEOTIDE SEQUENCE [LARGE SCALE GENOMIC DNA]</scope>
    <source>
        <strain evidence="2">L227-S17</strain>
    </source>
</reference>
<dbReference type="RefSeq" id="WP_341471868.1">
    <property type="nucleotide sequence ID" value="NZ_CP128401.1"/>
</dbReference>
<accession>A0A8T7M3U2</accession>
<name>A0A8T7M3U2_9CHLR</name>
<feature type="coiled-coil region" evidence="1">
    <location>
        <begin position="113"/>
        <end position="147"/>
    </location>
</feature>
<proteinExistence type="predicted"/>
<reference evidence="3" key="2">
    <citation type="journal article" date="2024" name="Nature">
        <title>Anoxygenic phototroph of the Chloroflexota uses a type I reaction centre.</title>
        <authorList>
            <person name="Tsuji J.M."/>
            <person name="Shaw N.A."/>
            <person name="Nagashima S."/>
            <person name="Venkiteswaran J.J."/>
            <person name="Schiff S.L."/>
            <person name="Watanabe T."/>
            <person name="Fukui M."/>
            <person name="Hanada S."/>
            <person name="Tank M."/>
            <person name="Neufeld J.D."/>
        </authorList>
    </citation>
    <scope>NUCLEOTIDE SEQUENCE</scope>
    <source>
        <strain evidence="3">L227-S17</strain>
        <plasmid evidence="3 5">unnamed1</plasmid>
    </source>
</reference>
<evidence type="ECO:0000256" key="1">
    <source>
        <dbReference type="SAM" id="Coils"/>
    </source>
</evidence>
<organism evidence="2 4">
    <name type="scientific">Candidatus Chlorohelix allophototropha</name>
    <dbReference type="NCBI Taxonomy" id="3003348"/>
    <lineage>
        <taxon>Bacteria</taxon>
        <taxon>Bacillati</taxon>
        <taxon>Chloroflexota</taxon>
        <taxon>Chloroflexia</taxon>
        <taxon>Candidatus Chloroheliales</taxon>
        <taxon>Candidatus Chloroheliaceae</taxon>
        <taxon>Candidatus Chlorohelix</taxon>
    </lineage>
</organism>
<dbReference type="AlphaFoldDB" id="A0A8T7M3U2"/>
<keyword evidence="3" id="KW-0614">Plasmid</keyword>
<evidence type="ECO:0000313" key="2">
    <source>
        <dbReference type="EMBL" id="NWJ46754.1"/>
    </source>
</evidence>
<gene>
    <name evidence="2" type="ORF">HXX08_12815</name>
    <name evidence="3" type="ORF">OZ401_004785</name>
</gene>
<keyword evidence="5" id="KW-1185">Reference proteome</keyword>
<dbReference type="EMBL" id="JACATZ010000001">
    <property type="protein sequence ID" value="NWJ46754.1"/>
    <property type="molecule type" value="Genomic_DNA"/>
</dbReference>
<geneLocation type="plasmid" evidence="3 5">
    <name>unnamed1</name>
</geneLocation>
<evidence type="ECO:0000313" key="4">
    <source>
        <dbReference type="Proteomes" id="UP000521676"/>
    </source>
</evidence>
<dbReference type="EMBL" id="CP128401">
    <property type="protein sequence ID" value="WJW69984.1"/>
    <property type="molecule type" value="Genomic_DNA"/>
</dbReference>